<organism evidence="5 6">
    <name type="scientific">Ranitomeya imitator</name>
    <name type="common">mimic poison frog</name>
    <dbReference type="NCBI Taxonomy" id="111125"/>
    <lineage>
        <taxon>Eukaryota</taxon>
        <taxon>Metazoa</taxon>
        <taxon>Chordata</taxon>
        <taxon>Craniata</taxon>
        <taxon>Vertebrata</taxon>
        <taxon>Euteleostomi</taxon>
        <taxon>Amphibia</taxon>
        <taxon>Batrachia</taxon>
        <taxon>Anura</taxon>
        <taxon>Neobatrachia</taxon>
        <taxon>Hyloidea</taxon>
        <taxon>Dendrobatidae</taxon>
        <taxon>Dendrobatinae</taxon>
        <taxon>Ranitomeya</taxon>
    </lineage>
</organism>
<evidence type="ECO:0008006" key="7">
    <source>
        <dbReference type="Google" id="ProtNLM"/>
    </source>
</evidence>
<dbReference type="PRINTS" id="PR00385">
    <property type="entry name" value="P450"/>
</dbReference>
<evidence type="ECO:0000256" key="2">
    <source>
        <dbReference type="ARBA" id="ARBA00010617"/>
    </source>
</evidence>
<dbReference type="PANTHER" id="PTHR24300">
    <property type="entry name" value="CYTOCHROME P450 508A4-RELATED"/>
    <property type="match status" value="1"/>
</dbReference>
<evidence type="ECO:0000256" key="3">
    <source>
        <dbReference type="ARBA" id="ARBA00022723"/>
    </source>
</evidence>
<accession>A0ABN9MC49</accession>
<dbReference type="SUPFAM" id="SSF48264">
    <property type="entry name" value="Cytochrome P450"/>
    <property type="match status" value="1"/>
</dbReference>
<keyword evidence="3" id="KW-0479">Metal-binding</keyword>
<reference evidence="5" key="1">
    <citation type="submission" date="2023-07" db="EMBL/GenBank/DDBJ databases">
        <authorList>
            <person name="Stuckert A."/>
        </authorList>
    </citation>
    <scope>NUCLEOTIDE SEQUENCE</scope>
</reference>
<evidence type="ECO:0000313" key="5">
    <source>
        <dbReference type="EMBL" id="CAJ0964089.1"/>
    </source>
</evidence>
<keyword evidence="6" id="KW-1185">Reference proteome</keyword>
<dbReference type="InterPro" id="IPR050182">
    <property type="entry name" value="Cytochrome_P450_fam2"/>
</dbReference>
<dbReference type="InterPro" id="IPR036396">
    <property type="entry name" value="Cyt_P450_sf"/>
</dbReference>
<comment type="cofactor">
    <cofactor evidence="1">
        <name>heme</name>
        <dbReference type="ChEBI" id="CHEBI:30413"/>
    </cofactor>
</comment>
<evidence type="ECO:0000256" key="1">
    <source>
        <dbReference type="ARBA" id="ARBA00001971"/>
    </source>
</evidence>
<dbReference type="PRINTS" id="PR00463">
    <property type="entry name" value="EP450I"/>
</dbReference>
<comment type="similarity">
    <text evidence="2">Belongs to the cytochrome P450 family.</text>
</comment>
<dbReference type="InterPro" id="IPR001128">
    <property type="entry name" value="Cyt_P450"/>
</dbReference>
<dbReference type="EMBL" id="CAUEEQ010059041">
    <property type="protein sequence ID" value="CAJ0964089.1"/>
    <property type="molecule type" value="Genomic_DNA"/>
</dbReference>
<comment type="caution">
    <text evidence="5">The sequence shown here is derived from an EMBL/GenBank/DDBJ whole genome shotgun (WGS) entry which is preliminary data.</text>
</comment>
<keyword evidence="4" id="KW-0408">Iron</keyword>
<gene>
    <name evidence="5" type="ORF">RIMI_LOCUS18927107</name>
</gene>
<dbReference type="Pfam" id="PF00067">
    <property type="entry name" value="p450"/>
    <property type="match status" value="2"/>
</dbReference>
<dbReference type="Gene3D" id="1.10.630.10">
    <property type="entry name" value="Cytochrome P450"/>
    <property type="match status" value="1"/>
</dbReference>
<name>A0ABN9MC49_9NEOB</name>
<dbReference type="Proteomes" id="UP001176940">
    <property type="component" value="Unassembled WGS sequence"/>
</dbReference>
<dbReference type="InterPro" id="IPR002401">
    <property type="entry name" value="Cyt_P450_E_grp-I"/>
</dbReference>
<sequence length="312" mass="36591">MPQAVANVICSVVFGNRFEYEDLKFLKLLNQFNEIFVLMSSTWGQLQELIPTIMNYIPGPHQKISPIIEKLIEFVAERVKKNEASIDPNSPRDYIDCFIAKMQQMDLHRWTLQICGRLIRNKYVKYLHIMRTLYRDRTCSHYGVHWQPLPVDDDMNVFFTRSALIESETRGNDNENPTSEFNMRNLLLTVLNLFFAGTETVSSTLRHGFLILIKYPEIQEKLHKEIDTVIGHNRSPNIEDRSKMPYMDAVIHEIQRFSDVIPMNVPHTVIKDTTFRGFSIPKASEEQTAKKMNTYMFFFKILLLYNFDVPIK</sequence>
<protein>
    <recommendedName>
        <fullName evidence="7">Cytochrome P450</fullName>
    </recommendedName>
</protein>
<evidence type="ECO:0000256" key="4">
    <source>
        <dbReference type="ARBA" id="ARBA00023004"/>
    </source>
</evidence>
<proteinExistence type="inferred from homology"/>
<evidence type="ECO:0000313" key="6">
    <source>
        <dbReference type="Proteomes" id="UP001176940"/>
    </source>
</evidence>
<dbReference type="PANTHER" id="PTHR24300:SF382">
    <property type="entry name" value="CYTOCHROME P450 2G1"/>
    <property type="match status" value="1"/>
</dbReference>